<dbReference type="PANTHER" id="PTHR34009:SF2">
    <property type="entry name" value="PROTEIN STAR"/>
    <property type="match status" value="1"/>
</dbReference>
<dbReference type="RefSeq" id="WP_380216694.1">
    <property type="nucleotide sequence ID" value="NZ_JBHTBN010000001.1"/>
</dbReference>
<dbReference type="SUPFAM" id="SSF53335">
    <property type="entry name" value="S-adenosyl-L-methionine-dependent methyltransferases"/>
    <property type="match status" value="1"/>
</dbReference>
<accession>A0ABW2MVP5</accession>
<dbReference type="InterPro" id="IPR053202">
    <property type="entry name" value="EGF_Rcpt_Signaling_Reg"/>
</dbReference>
<organism evidence="2 3">
    <name type="scientific">Jejudonia soesokkakensis</name>
    <dbReference type="NCBI Taxonomy" id="1323432"/>
    <lineage>
        <taxon>Bacteria</taxon>
        <taxon>Pseudomonadati</taxon>
        <taxon>Bacteroidota</taxon>
        <taxon>Flavobacteriia</taxon>
        <taxon>Flavobacteriales</taxon>
        <taxon>Flavobacteriaceae</taxon>
        <taxon>Jejudonia</taxon>
    </lineage>
</organism>
<dbReference type="GO" id="GO:0008168">
    <property type="term" value="F:methyltransferase activity"/>
    <property type="evidence" value="ECO:0007669"/>
    <property type="project" value="UniProtKB-KW"/>
</dbReference>
<proteinExistence type="predicted"/>
<protein>
    <submittedName>
        <fullName evidence="2">FkbM family methyltransferase</fullName>
    </submittedName>
</protein>
<keyword evidence="2" id="KW-0808">Transferase</keyword>
<dbReference type="EMBL" id="JBHTBN010000001">
    <property type="protein sequence ID" value="MFC7356856.1"/>
    <property type="molecule type" value="Genomic_DNA"/>
</dbReference>
<sequence length="266" mass="31037">MYKFISYSQHADDYLAWQILGKKRNGVVVEVGAFDGQHLSNSYSLEQLGWQSICVEPNPDIFKILKKNRPNSKVFECAVVGDETIREIDFYSEEIGVLSGCNYDEEDIKRRYKNRGLVYKEPEKIKVKAKTLKSILENSELKNNKVDIISIDVEGFEIEVLKGLEIDNFDVGLFIIEANTDIEIDAVLNYFKTYPKYINIGSNRQNLFLLNKEWVNKEWLRNLDFVNYIKAVQKHPISEDLTLDSVPPKFKTTKDFQKLLRRFKLF</sequence>
<dbReference type="InterPro" id="IPR029063">
    <property type="entry name" value="SAM-dependent_MTases_sf"/>
</dbReference>
<dbReference type="NCBIfam" id="TIGR01444">
    <property type="entry name" value="fkbM_fam"/>
    <property type="match status" value="1"/>
</dbReference>
<evidence type="ECO:0000313" key="3">
    <source>
        <dbReference type="Proteomes" id="UP001596415"/>
    </source>
</evidence>
<dbReference type="Gene3D" id="3.40.50.150">
    <property type="entry name" value="Vaccinia Virus protein VP39"/>
    <property type="match status" value="1"/>
</dbReference>
<evidence type="ECO:0000259" key="1">
    <source>
        <dbReference type="Pfam" id="PF05050"/>
    </source>
</evidence>
<keyword evidence="2" id="KW-0489">Methyltransferase</keyword>
<dbReference type="Pfam" id="PF05050">
    <property type="entry name" value="Methyltransf_21"/>
    <property type="match status" value="1"/>
</dbReference>
<dbReference type="GO" id="GO:0032259">
    <property type="term" value="P:methylation"/>
    <property type="evidence" value="ECO:0007669"/>
    <property type="project" value="UniProtKB-KW"/>
</dbReference>
<keyword evidence="3" id="KW-1185">Reference proteome</keyword>
<dbReference type="Proteomes" id="UP001596415">
    <property type="component" value="Unassembled WGS sequence"/>
</dbReference>
<gene>
    <name evidence="2" type="ORF">ACFQO1_04085</name>
</gene>
<name>A0ABW2MVP5_9FLAO</name>
<reference evidence="3" key="1">
    <citation type="journal article" date="2019" name="Int. J. Syst. Evol. Microbiol.">
        <title>The Global Catalogue of Microorganisms (GCM) 10K type strain sequencing project: providing services to taxonomists for standard genome sequencing and annotation.</title>
        <authorList>
            <consortium name="The Broad Institute Genomics Platform"/>
            <consortium name="The Broad Institute Genome Sequencing Center for Infectious Disease"/>
            <person name="Wu L."/>
            <person name="Ma J."/>
        </authorList>
    </citation>
    <scope>NUCLEOTIDE SEQUENCE [LARGE SCALE GENOMIC DNA]</scope>
    <source>
        <strain evidence="3">CGMCC 1.16306</strain>
    </source>
</reference>
<dbReference type="PANTHER" id="PTHR34009">
    <property type="entry name" value="PROTEIN STAR"/>
    <property type="match status" value="1"/>
</dbReference>
<feature type="domain" description="Methyltransferase FkbM" evidence="1">
    <location>
        <begin position="30"/>
        <end position="188"/>
    </location>
</feature>
<dbReference type="InterPro" id="IPR006342">
    <property type="entry name" value="FkbM_mtfrase"/>
</dbReference>
<evidence type="ECO:0000313" key="2">
    <source>
        <dbReference type="EMBL" id="MFC7356856.1"/>
    </source>
</evidence>
<comment type="caution">
    <text evidence="2">The sequence shown here is derived from an EMBL/GenBank/DDBJ whole genome shotgun (WGS) entry which is preliminary data.</text>
</comment>